<evidence type="ECO:0000313" key="3">
    <source>
        <dbReference type="Proteomes" id="UP001596163"/>
    </source>
</evidence>
<dbReference type="InterPro" id="IPR050553">
    <property type="entry name" value="Thioredoxin_ResA/DsbE_sf"/>
</dbReference>
<sequence>MITPTLINFPFSQRFTFSLVLWMGLGFLHFSCKSPSTEPAVTELSAESVSNRNQPAVSFENVAGEEIALHPQNNQWTVLHFWATWCKPCLAEFPELKNALPRLDTDKVEFLLATDEELDQIEAFQKKHQTGLELIRMRSGALADFEIYALPTTIILDKDGKEVYRHAGQLKWAEVASIDQLVAEKP</sequence>
<evidence type="ECO:0000313" key="2">
    <source>
        <dbReference type="EMBL" id="MFC5191225.1"/>
    </source>
</evidence>
<organism evidence="2 3">
    <name type="scientific">Algoriphagus aquatilis</name>
    <dbReference type="NCBI Taxonomy" id="490186"/>
    <lineage>
        <taxon>Bacteria</taxon>
        <taxon>Pseudomonadati</taxon>
        <taxon>Bacteroidota</taxon>
        <taxon>Cytophagia</taxon>
        <taxon>Cytophagales</taxon>
        <taxon>Cyclobacteriaceae</taxon>
        <taxon>Algoriphagus</taxon>
    </lineage>
</organism>
<dbReference type="PANTHER" id="PTHR42852:SF17">
    <property type="entry name" value="THIOREDOXIN-LIKE PROTEIN HI_1115"/>
    <property type="match status" value="1"/>
</dbReference>
<feature type="domain" description="Thioredoxin" evidence="1">
    <location>
        <begin position="48"/>
        <end position="186"/>
    </location>
</feature>
<dbReference type="PROSITE" id="PS51352">
    <property type="entry name" value="THIOREDOXIN_2"/>
    <property type="match status" value="1"/>
</dbReference>
<dbReference type="InterPro" id="IPR036249">
    <property type="entry name" value="Thioredoxin-like_sf"/>
</dbReference>
<dbReference type="EMBL" id="JBHSKS010000003">
    <property type="protein sequence ID" value="MFC5191225.1"/>
    <property type="molecule type" value="Genomic_DNA"/>
</dbReference>
<dbReference type="Proteomes" id="UP001596163">
    <property type="component" value="Unassembled WGS sequence"/>
</dbReference>
<dbReference type="InterPro" id="IPR013766">
    <property type="entry name" value="Thioredoxin_domain"/>
</dbReference>
<comment type="caution">
    <text evidence="2">The sequence shown here is derived from an EMBL/GenBank/DDBJ whole genome shotgun (WGS) entry which is preliminary data.</text>
</comment>
<keyword evidence="3" id="KW-1185">Reference proteome</keyword>
<dbReference type="RefSeq" id="WP_377913072.1">
    <property type="nucleotide sequence ID" value="NZ_JBHSKS010000003.1"/>
</dbReference>
<proteinExistence type="predicted"/>
<dbReference type="SUPFAM" id="SSF52833">
    <property type="entry name" value="Thioredoxin-like"/>
    <property type="match status" value="1"/>
</dbReference>
<dbReference type="Pfam" id="PF00578">
    <property type="entry name" value="AhpC-TSA"/>
    <property type="match status" value="1"/>
</dbReference>
<dbReference type="Gene3D" id="3.40.30.10">
    <property type="entry name" value="Glutaredoxin"/>
    <property type="match status" value="1"/>
</dbReference>
<protein>
    <submittedName>
        <fullName evidence="2">TlpA family protein disulfide reductase</fullName>
    </submittedName>
</protein>
<dbReference type="CDD" id="cd02966">
    <property type="entry name" value="TlpA_like_family"/>
    <property type="match status" value="1"/>
</dbReference>
<evidence type="ECO:0000259" key="1">
    <source>
        <dbReference type="PROSITE" id="PS51352"/>
    </source>
</evidence>
<name>A0ABW0BV65_9BACT</name>
<dbReference type="InterPro" id="IPR000866">
    <property type="entry name" value="AhpC/TSA"/>
</dbReference>
<reference evidence="3" key="1">
    <citation type="journal article" date="2019" name="Int. J. Syst. Evol. Microbiol.">
        <title>The Global Catalogue of Microorganisms (GCM) 10K type strain sequencing project: providing services to taxonomists for standard genome sequencing and annotation.</title>
        <authorList>
            <consortium name="The Broad Institute Genomics Platform"/>
            <consortium name="The Broad Institute Genome Sequencing Center for Infectious Disease"/>
            <person name="Wu L."/>
            <person name="Ma J."/>
        </authorList>
    </citation>
    <scope>NUCLEOTIDE SEQUENCE [LARGE SCALE GENOMIC DNA]</scope>
    <source>
        <strain evidence="3">CGMCC 1.7030</strain>
    </source>
</reference>
<accession>A0ABW0BV65</accession>
<gene>
    <name evidence="2" type="ORF">ACFPIK_05565</name>
</gene>
<dbReference type="PANTHER" id="PTHR42852">
    <property type="entry name" value="THIOL:DISULFIDE INTERCHANGE PROTEIN DSBE"/>
    <property type="match status" value="1"/>
</dbReference>